<reference evidence="4" key="1">
    <citation type="submission" date="2017-09" db="EMBL/GenBank/DDBJ databases">
        <title>Depth-based differentiation of microbial function through sediment-hosted aquifers and enrichment of novel symbionts in the deep terrestrial subsurface.</title>
        <authorList>
            <person name="Probst A.J."/>
            <person name="Ladd B."/>
            <person name="Jarett J.K."/>
            <person name="Geller-Mcgrath D.E."/>
            <person name="Sieber C.M.K."/>
            <person name="Emerson J.B."/>
            <person name="Anantharaman K."/>
            <person name="Thomas B.C."/>
            <person name="Malmstrom R."/>
            <person name="Stieglmeier M."/>
            <person name="Klingl A."/>
            <person name="Woyke T."/>
            <person name="Ryan C.M."/>
            <person name="Banfield J.F."/>
        </authorList>
    </citation>
    <scope>NUCLEOTIDE SEQUENCE [LARGE SCALE GENOMIC DNA]</scope>
</reference>
<proteinExistence type="predicted"/>
<evidence type="ECO:0000313" key="3">
    <source>
        <dbReference type="EMBL" id="PJE77132.1"/>
    </source>
</evidence>
<gene>
    <name evidence="3" type="ORF">COV05_00790</name>
</gene>
<feature type="compositionally biased region" description="Acidic residues" evidence="1">
    <location>
        <begin position="177"/>
        <end position="187"/>
    </location>
</feature>
<dbReference type="EMBL" id="PFEU01000006">
    <property type="protein sequence ID" value="PJE77132.1"/>
    <property type="molecule type" value="Genomic_DNA"/>
</dbReference>
<feature type="region of interest" description="Disordered" evidence="1">
    <location>
        <begin position="177"/>
        <end position="213"/>
    </location>
</feature>
<accession>A0A2M8LI62</accession>
<sequence>MAYAKRDFNAGGRSGGSSYGGSRGGSSYGGDRSGGNSYGGNRGGSSYGGNRGGSSYGGNRGGSSYGGGFGGDKPSFPARCNECGNNCTVPFKPNGSKPVLCRDCFRGADGGSSSSRFDRKPSFGGFNDRSEDRPRQRPSGPAPVGPSLKSEIMSINQKLDQILSLLSDIIVDPEEEFDSEQADEEMEMNAPETDPVIDFPKIGWEDDVESDVE</sequence>
<evidence type="ECO:0000313" key="4">
    <source>
        <dbReference type="Proteomes" id="UP000231436"/>
    </source>
</evidence>
<comment type="caution">
    <text evidence="3">The sequence shown here is derived from an EMBL/GenBank/DDBJ whole genome shotgun (WGS) entry which is preliminary data.</text>
</comment>
<dbReference type="AlphaFoldDB" id="A0A2M8LI62"/>
<feature type="region of interest" description="Disordered" evidence="1">
    <location>
        <begin position="108"/>
        <end position="148"/>
    </location>
</feature>
<feature type="region of interest" description="Disordered" evidence="1">
    <location>
        <begin position="1"/>
        <end position="71"/>
    </location>
</feature>
<name>A0A2M8LI62_9BACT</name>
<evidence type="ECO:0000256" key="1">
    <source>
        <dbReference type="SAM" id="MobiDB-lite"/>
    </source>
</evidence>
<dbReference type="Pfam" id="PF23477">
    <property type="entry name" value="zf_Tbcl_2"/>
    <property type="match status" value="1"/>
</dbReference>
<dbReference type="NCBIfam" id="TIGR04272">
    <property type="entry name" value="cxxc_cxxc_Mbark"/>
    <property type="match status" value="1"/>
</dbReference>
<feature type="domain" description="CxxC-x17-CxxC" evidence="2">
    <location>
        <begin position="75"/>
        <end position="106"/>
    </location>
</feature>
<dbReference type="InterPro" id="IPR026363">
    <property type="entry name" value="CxxC-x17-CxxC_dom"/>
</dbReference>
<protein>
    <recommendedName>
        <fullName evidence="2">CxxC-x17-CxxC domain-containing protein</fullName>
    </recommendedName>
</protein>
<evidence type="ECO:0000259" key="2">
    <source>
        <dbReference type="Pfam" id="PF23477"/>
    </source>
</evidence>
<organism evidence="3 4">
    <name type="scientific">Candidatus Uhrbacteria bacterium CG10_big_fil_rev_8_21_14_0_10_48_16</name>
    <dbReference type="NCBI Taxonomy" id="1975038"/>
    <lineage>
        <taxon>Bacteria</taxon>
        <taxon>Candidatus Uhriibacteriota</taxon>
    </lineage>
</organism>
<feature type="compositionally biased region" description="Gly residues" evidence="1">
    <location>
        <begin position="12"/>
        <end position="71"/>
    </location>
</feature>
<dbReference type="Proteomes" id="UP000231436">
    <property type="component" value="Unassembled WGS sequence"/>
</dbReference>